<accession>A0A438CQD0</accession>
<organism evidence="2 3">
    <name type="scientific">Vitis vinifera</name>
    <name type="common">Grape</name>
    <dbReference type="NCBI Taxonomy" id="29760"/>
    <lineage>
        <taxon>Eukaryota</taxon>
        <taxon>Viridiplantae</taxon>
        <taxon>Streptophyta</taxon>
        <taxon>Embryophyta</taxon>
        <taxon>Tracheophyta</taxon>
        <taxon>Spermatophyta</taxon>
        <taxon>Magnoliopsida</taxon>
        <taxon>eudicotyledons</taxon>
        <taxon>Gunneridae</taxon>
        <taxon>Pentapetalae</taxon>
        <taxon>rosids</taxon>
        <taxon>Vitales</taxon>
        <taxon>Vitaceae</taxon>
        <taxon>Viteae</taxon>
        <taxon>Vitis</taxon>
    </lineage>
</organism>
<dbReference type="InterPro" id="IPR027417">
    <property type="entry name" value="P-loop_NTPase"/>
</dbReference>
<dbReference type="GO" id="GO:0016301">
    <property type="term" value="F:kinase activity"/>
    <property type="evidence" value="ECO:0007669"/>
    <property type="project" value="UniProtKB-KW"/>
</dbReference>
<comment type="similarity">
    <text evidence="1">Belongs to the shikimate kinase family.</text>
</comment>
<protein>
    <submittedName>
        <fullName evidence="2">Putative inactive shikimate kinase like 1, chloroplastic</fullName>
    </submittedName>
</protein>
<name>A0A438CQD0_VITVI</name>
<dbReference type="Gene3D" id="3.40.50.300">
    <property type="entry name" value="P-loop containing nucleotide triphosphate hydrolases"/>
    <property type="match status" value="1"/>
</dbReference>
<dbReference type="Pfam" id="PF01202">
    <property type="entry name" value="SKI"/>
    <property type="match status" value="1"/>
</dbReference>
<proteinExistence type="inferred from homology"/>
<comment type="caution">
    <text evidence="2">The sequence shown here is derived from an EMBL/GenBank/DDBJ whole genome shotgun (WGS) entry which is preliminary data.</text>
</comment>
<sequence>MGHVSFLTSAQGSKQYVLRLKNCLNSTKRCEDITSGFGTGSNEGNVMCMNGYFMKEAFLFNGDPGIVGIYSGFTSFSIPEALKQDTGSNHVGNKIRFRLSVELLGSWCMCWSQEMSLKFKNGRMSTTTRFLMGICSACHCRELEPVTMDSVRLIFMTRRDIHLDKARFLDFKDMGKLLADAIGYYHFDNDSLVEEACGGESAAKSLKEQDEEEFHDSETEVLKQLSSMGQLVVCAGNEMVAKNVIEEGIQIPVTESFTAESYSGTGDNQVLAQLVMLYEERKGGYATADASVSLQKVASQLSYDDLDAVTTEDMTMEVLKEIQRLVRLKR</sequence>
<evidence type="ECO:0000313" key="3">
    <source>
        <dbReference type="Proteomes" id="UP000288805"/>
    </source>
</evidence>
<reference evidence="2 3" key="1">
    <citation type="journal article" date="2018" name="PLoS Genet.">
        <title>Population sequencing reveals clonal diversity and ancestral inbreeding in the grapevine cultivar Chardonnay.</title>
        <authorList>
            <person name="Roach M.J."/>
            <person name="Johnson D.L."/>
            <person name="Bohlmann J."/>
            <person name="van Vuuren H.J."/>
            <person name="Jones S.J."/>
            <person name="Pretorius I.S."/>
            <person name="Schmidt S.A."/>
            <person name="Borneman A.R."/>
        </authorList>
    </citation>
    <scope>NUCLEOTIDE SEQUENCE [LARGE SCALE GENOMIC DNA]</scope>
    <source>
        <strain evidence="3">cv. Chardonnay</strain>
        <tissue evidence="2">Leaf</tissue>
    </source>
</reference>
<gene>
    <name evidence="2" type="primary">SKL1_3</name>
    <name evidence="2" type="ORF">CK203_106802</name>
</gene>
<keyword evidence="2" id="KW-0418">Kinase</keyword>
<evidence type="ECO:0000313" key="2">
    <source>
        <dbReference type="EMBL" id="RVW25339.1"/>
    </source>
</evidence>
<evidence type="ECO:0000256" key="1">
    <source>
        <dbReference type="ARBA" id="ARBA00006997"/>
    </source>
</evidence>
<keyword evidence="2" id="KW-0808">Transferase</keyword>
<dbReference type="InterPro" id="IPR031322">
    <property type="entry name" value="Shikimate/glucono_kinase"/>
</dbReference>
<dbReference type="EMBL" id="QGNW01002100">
    <property type="protein sequence ID" value="RVW25339.1"/>
    <property type="molecule type" value="Genomic_DNA"/>
</dbReference>
<dbReference type="AlphaFoldDB" id="A0A438CQD0"/>
<dbReference type="PANTHER" id="PTHR21087">
    <property type="entry name" value="SHIKIMATE KINASE"/>
    <property type="match status" value="1"/>
</dbReference>
<dbReference type="PANTHER" id="PTHR21087:SF4">
    <property type="entry name" value="INACTIVE SHIKIMATE KINASE LIKE 1, CHLOROPLASTIC-RELATED"/>
    <property type="match status" value="1"/>
</dbReference>
<dbReference type="Proteomes" id="UP000288805">
    <property type="component" value="Unassembled WGS sequence"/>
</dbReference>